<evidence type="ECO:0000256" key="8">
    <source>
        <dbReference type="SAM" id="MobiDB-lite"/>
    </source>
</evidence>
<dbReference type="Pfam" id="PF01032">
    <property type="entry name" value="FecCD"/>
    <property type="match status" value="1"/>
</dbReference>
<feature type="region of interest" description="Disordered" evidence="8">
    <location>
        <begin position="1"/>
        <end position="29"/>
    </location>
</feature>
<feature type="transmembrane region" description="Helical" evidence="9">
    <location>
        <begin position="137"/>
        <end position="168"/>
    </location>
</feature>
<accession>A0ABU1UF87</accession>
<comment type="similarity">
    <text evidence="2">Belongs to the binding-protein-dependent transport system permease family. FecCD subfamily.</text>
</comment>
<evidence type="ECO:0000256" key="4">
    <source>
        <dbReference type="ARBA" id="ARBA00022475"/>
    </source>
</evidence>
<gene>
    <name evidence="10" type="ORF">J2X01_003148</name>
</gene>
<feature type="transmembrane region" description="Helical" evidence="9">
    <location>
        <begin position="180"/>
        <end position="202"/>
    </location>
</feature>
<keyword evidence="3" id="KW-0813">Transport</keyword>
<feature type="transmembrane region" description="Helical" evidence="9">
    <location>
        <begin position="339"/>
        <end position="357"/>
    </location>
</feature>
<dbReference type="SUPFAM" id="SSF81345">
    <property type="entry name" value="ABC transporter involved in vitamin B12 uptake, BtuC"/>
    <property type="match status" value="1"/>
</dbReference>
<reference evidence="10 11" key="1">
    <citation type="submission" date="2023-07" db="EMBL/GenBank/DDBJ databases">
        <title>Sorghum-associated microbial communities from plants grown in Nebraska, USA.</title>
        <authorList>
            <person name="Schachtman D."/>
        </authorList>
    </citation>
    <scope>NUCLEOTIDE SEQUENCE [LARGE SCALE GENOMIC DNA]</scope>
    <source>
        <strain evidence="10 11">BE167</strain>
    </source>
</reference>
<dbReference type="InterPro" id="IPR037294">
    <property type="entry name" value="ABC_BtuC-like"/>
</dbReference>
<dbReference type="RefSeq" id="WP_310059292.1">
    <property type="nucleotide sequence ID" value="NZ_JAVDVQ010000014.1"/>
</dbReference>
<evidence type="ECO:0000256" key="5">
    <source>
        <dbReference type="ARBA" id="ARBA00022692"/>
    </source>
</evidence>
<dbReference type="PANTHER" id="PTHR30472">
    <property type="entry name" value="FERRIC ENTEROBACTIN TRANSPORT SYSTEM PERMEASE PROTEIN"/>
    <property type="match status" value="1"/>
</dbReference>
<evidence type="ECO:0000313" key="11">
    <source>
        <dbReference type="Proteomes" id="UP001252243"/>
    </source>
</evidence>
<feature type="transmembrane region" description="Helical" evidence="9">
    <location>
        <begin position="230"/>
        <end position="248"/>
    </location>
</feature>
<evidence type="ECO:0000256" key="1">
    <source>
        <dbReference type="ARBA" id="ARBA00004651"/>
    </source>
</evidence>
<feature type="transmembrane region" description="Helical" evidence="9">
    <location>
        <begin position="309"/>
        <end position="327"/>
    </location>
</feature>
<evidence type="ECO:0000256" key="3">
    <source>
        <dbReference type="ARBA" id="ARBA00022448"/>
    </source>
</evidence>
<keyword evidence="7 9" id="KW-0472">Membrane</keyword>
<evidence type="ECO:0000256" key="7">
    <source>
        <dbReference type="ARBA" id="ARBA00023136"/>
    </source>
</evidence>
<dbReference type="PANTHER" id="PTHR30472:SF70">
    <property type="entry name" value="MOLYBDATE IMPORT SYSTEM PERMEASE PROTEIN MOLB"/>
    <property type="match status" value="1"/>
</dbReference>
<comment type="caution">
    <text evidence="10">The sequence shown here is derived from an EMBL/GenBank/DDBJ whole genome shotgun (WGS) entry which is preliminary data.</text>
</comment>
<keyword evidence="5 9" id="KW-0812">Transmembrane</keyword>
<feature type="transmembrane region" description="Helical" evidence="9">
    <location>
        <begin position="34"/>
        <end position="55"/>
    </location>
</feature>
<dbReference type="CDD" id="cd06550">
    <property type="entry name" value="TM_ABC_iron-siderophores_like"/>
    <property type="match status" value="1"/>
</dbReference>
<feature type="transmembrane region" description="Helical" evidence="9">
    <location>
        <begin position="268"/>
        <end position="297"/>
    </location>
</feature>
<dbReference type="Gene3D" id="1.10.3470.10">
    <property type="entry name" value="ABC transporter involved in vitamin B12 uptake, BtuC"/>
    <property type="match status" value="1"/>
</dbReference>
<evidence type="ECO:0000313" key="10">
    <source>
        <dbReference type="EMBL" id="MDR7083848.1"/>
    </source>
</evidence>
<proteinExistence type="inferred from homology"/>
<dbReference type="Proteomes" id="UP001252243">
    <property type="component" value="Unassembled WGS sequence"/>
</dbReference>
<evidence type="ECO:0000256" key="9">
    <source>
        <dbReference type="SAM" id="Phobius"/>
    </source>
</evidence>
<sequence>MLDEASSAKLNRRPQAPRAAGQHGSPERGRGPAVLGPVVIAAMMLAAVCLVALAVGRFYVPLGHVVQILAAPLVPLPVEASQTEQNVVLLVRMPRILLALLVGGGLAIGGAALQAIFRNPLVSPEIIGVSAGASFGGALALLLGLGTFLLVASSFAFGLVALGLLFLITSGRGGTPMLMIVLGGVVTGSFFSALVALVTYIADPNTTLPAIVFWLLGSVATATYAKVAVALIPVLGGAVVLLLLRWRLNVLSLGDEDAAALGLKPRPLRWAVLLAVALIVAGAVAVSGAVSWVGLVVPHLARMWVGPDHRVLLPVSFLLGGAYIVLVDTIARTLTAGEIPLGVLTALIGAPVFFVLLRRNRERIWESA</sequence>
<keyword evidence="11" id="KW-1185">Reference proteome</keyword>
<feature type="transmembrane region" description="Helical" evidence="9">
    <location>
        <begin position="96"/>
        <end position="117"/>
    </location>
</feature>
<organism evidence="10 11">
    <name type="scientific">Arthrobacter ginsengisoli</name>
    <dbReference type="NCBI Taxonomy" id="1356565"/>
    <lineage>
        <taxon>Bacteria</taxon>
        <taxon>Bacillati</taxon>
        <taxon>Actinomycetota</taxon>
        <taxon>Actinomycetes</taxon>
        <taxon>Micrococcales</taxon>
        <taxon>Micrococcaceae</taxon>
        <taxon>Arthrobacter</taxon>
    </lineage>
</organism>
<dbReference type="EMBL" id="JAVDVQ010000014">
    <property type="protein sequence ID" value="MDR7083848.1"/>
    <property type="molecule type" value="Genomic_DNA"/>
</dbReference>
<evidence type="ECO:0000256" key="6">
    <source>
        <dbReference type="ARBA" id="ARBA00022989"/>
    </source>
</evidence>
<evidence type="ECO:0000256" key="2">
    <source>
        <dbReference type="ARBA" id="ARBA00007935"/>
    </source>
</evidence>
<keyword evidence="6 9" id="KW-1133">Transmembrane helix</keyword>
<dbReference type="InterPro" id="IPR000522">
    <property type="entry name" value="ABC_transptr_permease_BtuC"/>
</dbReference>
<protein>
    <submittedName>
        <fullName evidence="10">Iron complex transport system permease protein</fullName>
    </submittedName>
</protein>
<name>A0ABU1UF87_9MICC</name>
<comment type="subcellular location">
    <subcellularLocation>
        <location evidence="1">Cell membrane</location>
        <topology evidence="1">Multi-pass membrane protein</topology>
    </subcellularLocation>
</comment>
<keyword evidence="4" id="KW-1003">Cell membrane</keyword>